<sequence length="1192" mass="128523">MMSLRAVHAGTGYQYLLRSVATNDAPSQADTLAGYYQAKGTPPGRWIGRGLTGFNSESVVAGRVIDEAQMAALYGEGIHPDADEMIAANPDKRDYLIGRQFAIYTNDIPVLNALRDAEKRFKHLHGRRPTDADRSEMAQKIGRKFYKEATGYTHAPGADVTSWVNQQKNQVRQAVAGYDFTFSPTKSISVLWALADEDTANAIARCHHDAVADTLRWVEDNVARTRRGAGGIEQVATRGLNAAEFTHFDTRTGDPDLHSHVLISNKVQAEDGSWKALDGQPIFAHHQTISARYDVAIQDLLAERLGLEFVASPREAGKAPVWEVAGVPQELITLFSKRRALARPVYERMVAEYTDRYGTAPSKLTANEIWQAAILETRDAKKPAESLADLRTQWAEEVTKHHRGDELLDAVDAVAQGSAKTQRPLFSVDDHAADLAERIVSQVTDGRPVFRRSHIDTAISTALKGFRFGIVDRSAAHSAVMDSIFDRWAIDLSADELETLPAALRTDDGRGIDHRLNSEQFTTAAILEAEARALDAVEEPTAIFASTEAIDRALAEHTRTEGFSLNSGQEELARHLLTCGTLAATGVGPAGTGKTTSMKIVAEVWRDSGRNLIGLAPSAAAARVLSDDIGSQATTIDSLTHTWLGNNPNKPGRDPSALPIEIKPGDMLLVDEAGMASTKNIAALIEIAHHTGAVVRFIGDPMQLDAVDGGGLFNAMCRRARTVELSEVMRFAKGRDTEQAAASLAIRNGDTSGVALYDERGWITGGPRETMIVNAVDAYLADIDAGRNALIIAPTNHDVDTINEIIRAHRIDSGAVDTTREVTLARGDVAGLGDTIICRTNTVFRPHTDGVAGRVINGDIMTIEDIRDDGSLVVRHTKSGDRQLLPASYVAASTHLGYGATVHRSQGATVDVTHAIIDGSVDRAGLYVATTRGKHENRIYSVCETPLDEDAEDSHYHLAGNPGAPAPTDVVAAAVARDRRQLAASDTLLDNIDEIHSTDRLRALWLHGIDIATNRFIDDHLPEALDRLPHAWAKDIGEGPAIRAAWRDALAVGIDPRTLMGGATTAIDDAADFDRLIAFRIRHVTNGDKGSSTPLPFPPPSTSGSDRQLDEWLTTTRSTLAKAEATPAESEATTPTLAASMPGMPAAFADAMAHMTAHAGAQPAGTPGQADVDDAESQLHRNSVNRDDGREL</sequence>
<evidence type="ECO:0000259" key="2">
    <source>
        <dbReference type="Pfam" id="PF08751"/>
    </source>
</evidence>
<evidence type="ECO:0000313" key="4">
    <source>
        <dbReference type="Proteomes" id="UP000589552"/>
    </source>
</evidence>
<feature type="domain" description="TrwC relaxase" evidence="2">
    <location>
        <begin position="9"/>
        <end position="400"/>
    </location>
</feature>
<name>A0A7X9SXP0_9CORY</name>
<feature type="region of interest" description="Disordered" evidence="1">
    <location>
        <begin position="1158"/>
        <end position="1192"/>
    </location>
</feature>
<dbReference type="NCBIfam" id="NF041492">
    <property type="entry name" value="MobF"/>
    <property type="match status" value="1"/>
</dbReference>
<dbReference type="Proteomes" id="UP000589552">
    <property type="component" value="Unassembled WGS sequence"/>
</dbReference>
<protein>
    <submittedName>
        <fullName evidence="3">Relaxase domain-containing protein</fullName>
    </submittedName>
</protein>
<dbReference type="InterPro" id="IPR027417">
    <property type="entry name" value="P-loop_NTPase"/>
</dbReference>
<comment type="caution">
    <text evidence="3">The sequence shown here is derived from an EMBL/GenBank/DDBJ whole genome shotgun (WGS) entry which is preliminary data.</text>
</comment>
<accession>A0A7X9SXP0</accession>
<dbReference type="CDD" id="cd18809">
    <property type="entry name" value="SF1_C_RecD"/>
    <property type="match status" value="1"/>
</dbReference>
<dbReference type="InterPro" id="IPR014862">
    <property type="entry name" value="TrwC"/>
</dbReference>
<organism evidence="3 4">
    <name type="scientific">Corynebacterium xerosis</name>
    <dbReference type="NCBI Taxonomy" id="1725"/>
    <lineage>
        <taxon>Bacteria</taxon>
        <taxon>Bacillati</taxon>
        <taxon>Actinomycetota</taxon>
        <taxon>Actinomycetes</taxon>
        <taxon>Mycobacteriales</taxon>
        <taxon>Corynebacteriaceae</taxon>
        <taxon>Corynebacterium</taxon>
    </lineage>
</organism>
<dbReference type="AlphaFoldDB" id="A0A7X9SXP0"/>
<feature type="region of interest" description="Disordered" evidence="1">
    <location>
        <begin position="1088"/>
        <end position="1108"/>
    </location>
</feature>
<dbReference type="SUPFAM" id="SSF52540">
    <property type="entry name" value="P-loop containing nucleoside triphosphate hydrolases"/>
    <property type="match status" value="2"/>
</dbReference>
<dbReference type="EMBL" id="JABAGA010000006">
    <property type="protein sequence ID" value="NMF09975.1"/>
    <property type="molecule type" value="Genomic_DNA"/>
</dbReference>
<dbReference type="SUPFAM" id="SSF55464">
    <property type="entry name" value="Origin of replication-binding domain, RBD-like"/>
    <property type="match status" value="1"/>
</dbReference>
<feature type="compositionally biased region" description="Low complexity" evidence="1">
    <location>
        <begin position="1158"/>
        <end position="1170"/>
    </location>
</feature>
<proteinExistence type="predicted"/>
<evidence type="ECO:0000313" key="3">
    <source>
        <dbReference type="EMBL" id="NMF09975.1"/>
    </source>
</evidence>
<dbReference type="Pfam" id="PF13604">
    <property type="entry name" value="AAA_30"/>
    <property type="match status" value="1"/>
</dbReference>
<dbReference type="Gene3D" id="3.40.50.300">
    <property type="entry name" value="P-loop containing nucleotide triphosphate hydrolases"/>
    <property type="match status" value="2"/>
</dbReference>
<dbReference type="CDD" id="cd17933">
    <property type="entry name" value="DEXSc_RecD-like"/>
    <property type="match status" value="1"/>
</dbReference>
<dbReference type="Gene3D" id="2.30.30.940">
    <property type="match status" value="1"/>
</dbReference>
<feature type="region of interest" description="Disordered" evidence="1">
    <location>
        <begin position="1120"/>
        <end position="1139"/>
    </location>
</feature>
<feature type="compositionally biased region" description="Low complexity" evidence="1">
    <location>
        <begin position="1121"/>
        <end position="1139"/>
    </location>
</feature>
<reference evidence="3 4" key="1">
    <citation type="submission" date="2020-04" db="EMBL/GenBank/DDBJ databases">
        <authorList>
            <person name="Hitch T.C.A."/>
            <person name="Wylensek D."/>
            <person name="Clavel T."/>
        </authorList>
    </citation>
    <scope>NUCLEOTIDE SEQUENCE [LARGE SCALE GENOMIC DNA]</scope>
    <source>
        <strain evidence="3 4">BL-383-APC-2I</strain>
    </source>
</reference>
<dbReference type="RefSeq" id="WP_168938182.1">
    <property type="nucleotide sequence ID" value="NZ_JABAGA010000006.1"/>
</dbReference>
<dbReference type="Pfam" id="PF08751">
    <property type="entry name" value="TrwC"/>
    <property type="match status" value="1"/>
</dbReference>
<gene>
    <name evidence="3" type="ORF">HF852_10275</name>
</gene>
<evidence type="ECO:0000256" key="1">
    <source>
        <dbReference type="SAM" id="MobiDB-lite"/>
    </source>
</evidence>